<organism evidence="7 8">
    <name type="scientific">Aphis craccivora</name>
    <name type="common">Cowpea aphid</name>
    <dbReference type="NCBI Taxonomy" id="307492"/>
    <lineage>
        <taxon>Eukaryota</taxon>
        <taxon>Metazoa</taxon>
        <taxon>Ecdysozoa</taxon>
        <taxon>Arthropoda</taxon>
        <taxon>Hexapoda</taxon>
        <taxon>Insecta</taxon>
        <taxon>Pterygota</taxon>
        <taxon>Neoptera</taxon>
        <taxon>Paraneoptera</taxon>
        <taxon>Hemiptera</taxon>
        <taxon>Sternorrhyncha</taxon>
        <taxon>Aphidomorpha</taxon>
        <taxon>Aphidoidea</taxon>
        <taxon>Aphididae</taxon>
        <taxon>Aphidini</taxon>
        <taxon>Aphis</taxon>
        <taxon>Aphis</taxon>
    </lineage>
</organism>
<dbReference type="Gene3D" id="1.20.930.10">
    <property type="entry name" value="Conserved domain common to transcription factors TFIIS, elongin A, CRSP70"/>
    <property type="match status" value="1"/>
</dbReference>
<proteinExistence type="inferred from homology"/>
<gene>
    <name evidence="7" type="ORF">FWK35_00032716</name>
</gene>
<evidence type="ECO:0000259" key="5">
    <source>
        <dbReference type="Pfam" id="PF00855"/>
    </source>
</evidence>
<dbReference type="Pfam" id="PF00855">
    <property type="entry name" value="PWWP"/>
    <property type="match status" value="1"/>
</dbReference>
<dbReference type="InterPro" id="IPR021567">
    <property type="entry name" value="LEDGF_IBD"/>
</dbReference>
<dbReference type="Proteomes" id="UP000478052">
    <property type="component" value="Unassembled WGS sequence"/>
</dbReference>
<dbReference type="GO" id="GO:0005634">
    <property type="term" value="C:nucleus"/>
    <property type="evidence" value="ECO:0007669"/>
    <property type="project" value="UniProtKB-SubCell"/>
</dbReference>
<dbReference type="SUPFAM" id="SSF63748">
    <property type="entry name" value="Tudor/PWWP/MBT"/>
    <property type="match status" value="1"/>
</dbReference>
<comment type="subcellular location">
    <subcellularLocation>
        <location evidence="1">Nucleus</location>
    </subcellularLocation>
</comment>
<dbReference type="InterPro" id="IPR000313">
    <property type="entry name" value="PWWP_dom"/>
</dbReference>
<dbReference type="Pfam" id="PF11467">
    <property type="entry name" value="LEDGF"/>
    <property type="match status" value="1"/>
</dbReference>
<evidence type="ECO:0000256" key="2">
    <source>
        <dbReference type="ARBA" id="ARBA00005309"/>
    </source>
</evidence>
<reference evidence="7 8" key="1">
    <citation type="submission" date="2019-08" db="EMBL/GenBank/DDBJ databases">
        <title>Whole genome of Aphis craccivora.</title>
        <authorList>
            <person name="Voronova N.V."/>
            <person name="Shulinski R.S."/>
            <person name="Bandarenka Y.V."/>
            <person name="Zhorov D.G."/>
            <person name="Warner D."/>
        </authorList>
    </citation>
    <scope>NUCLEOTIDE SEQUENCE [LARGE SCALE GENOMIC DNA]</scope>
    <source>
        <strain evidence="7">180601</strain>
        <tissue evidence="7">Whole Body</tissue>
    </source>
</reference>
<evidence type="ECO:0000256" key="1">
    <source>
        <dbReference type="ARBA" id="ARBA00004123"/>
    </source>
</evidence>
<name>A0A6G0Y8K0_APHCR</name>
<protein>
    <submittedName>
        <fullName evidence="7">PC4 and SFRS1-interacting protein-like</fullName>
    </submittedName>
</protein>
<evidence type="ECO:0000259" key="6">
    <source>
        <dbReference type="Pfam" id="PF11467"/>
    </source>
</evidence>
<dbReference type="EMBL" id="VUJU01005431">
    <property type="protein sequence ID" value="KAF0751247.1"/>
    <property type="molecule type" value="Genomic_DNA"/>
</dbReference>
<dbReference type="Gene3D" id="2.30.30.140">
    <property type="match status" value="1"/>
</dbReference>
<keyword evidence="3 4" id="KW-0175">Coiled coil</keyword>
<evidence type="ECO:0000313" key="8">
    <source>
        <dbReference type="Proteomes" id="UP000478052"/>
    </source>
</evidence>
<comment type="caution">
    <text evidence="7">The sequence shown here is derived from an EMBL/GenBank/DDBJ whole genome shotgun (WGS) entry which is preliminary data.</text>
</comment>
<dbReference type="SUPFAM" id="SSF140576">
    <property type="entry name" value="HIV integrase-binding domain"/>
    <property type="match status" value="1"/>
</dbReference>
<keyword evidence="8" id="KW-1185">Reference proteome</keyword>
<accession>A0A6G0Y8K0</accession>
<evidence type="ECO:0000313" key="7">
    <source>
        <dbReference type="EMBL" id="KAF0751247.1"/>
    </source>
</evidence>
<dbReference type="AlphaFoldDB" id="A0A6G0Y8K0"/>
<dbReference type="OrthoDB" id="62853at2759"/>
<feature type="coiled-coil region" evidence="4">
    <location>
        <begin position="258"/>
        <end position="285"/>
    </location>
</feature>
<comment type="similarity">
    <text evidence="2">Belongs to the HDGF family.</text>
</comment>
<dbReference type="InterPro" id="IPR035441">
    <property type="entry name" value="TFIIS/LEDGF_dom_sf"/>
</dbReference>
<evidence type="ECO:0000256" key="4">
    <source>
        <dbReference type="SAM" id="Coils"/>
    </source>
</evidence>
<dbReference type="InterPro" id="IPR036218">
    <property type="entry name" value="HIVI-bd_sf"/>
</dbReference>
<sequence>MPDDKNIKLDPISRAGWGLVDRSIGPGQSSFPVNNIIVYSMSSEHIFSVKDKVIVKRRGYPDWPAFISGIRTNSESQPIYDVYFYGTGNYSECKSEVLSLYEENKNKLGKSRGKLKKFKKFAEALLQIENDTKTDFQPENNVKVDVEESMPSISTESLNGNLSLESESKNVNEIELNLKNEEKLVNDTSLYEENKNKLGKSRGKSRGKLKKFKKIAEALIQIENDAKTDFKHENNVKVDVEESMPSISTESLNEKLSFESESKNVNEIELNLKNEENLVNETSLSKRKKVVKSRKRVSNSTNLKRKLSNVRHGEVSKKLKTSKIIIPTEDQPIVLLEQLNDSFLARKINGKQNSKTTDKNIAANDQNSETFNIAESVIESKDIPLNYCETAESLEMNNSIASSNKIISDLGRTTRFGRKIKPNRLSDHELVTKESKHLKLKKADSQTLETDDILKQNIKIKGSRTKARNSLKGNAISNPCSLDSAPQEISQVNNNRYERIPPINLIKNTMGSLPNIEVEWKKMEPNKVDQINLLLTEVNLLDYVNKLCSALSINYSKLNYEMALKSLEQISELQFNALMLKKHRCIVDKITKVTKYVGDVHNWCLSSQESIEHVSKAYQIRCKAQMVLNKCISLFTVLDGQTFQEVYNHEVDVFISNTKHLTNDQIYGCTSDKLYK</sequence>
<evidence type="ECO:0000256" key="3">
    <source>
        <dbReference type="ARBA" id="ARBA00023054"/>
    </source>
</evidence>
<feature type="domain" description="PWWP" evidence="5">
    <location>
        <begin position="51"/>
        <end position="130"/>
    </location>
</feature>
<feature type="domain" description="Lens epithelium-derived growth factor integrase-binding" evidence="6">
    <location>
        <begin position="537"/>
        <end position="653"/>
    </location>
</feature>